<dbReference type="InterPro" id="IPR056884">
    <property type="entry name" value="NPHP3-like_N"/>
</dbReference>
<dbReference type="EMBL" id="JAACJO010000006">
    <property type="protein sequence ID" value="KAF5357229.1"/>
    <property type="molecule type" value="Genomic_DNA"/>
</dbReference>
<reference evidence="3 4" key="1">
    <citation type="journal article" date="2020" name="ISME J.">
        <title>Uncovering the hidden diversity of litter-decomposition mechanisms in mushroom-forming fungi.</title>
        <authorList>
            <person name="Floudas D."/>
            <person name="Bentzer J."/>
            <person name="Ahren D."/>
            <person name="Johansson T."/>
            <person name="Persson P."/>
            <person name="Tunlid A."/>
        </authorList>
    </citation>
    <scope>NUCLEOTIDE SEQUENCE [LARGE SCALE GENOMIC DNA]</scope>
    <source>
        <strain evidence="3 4">CBS 146.42</strain>
    </source>
</reference>
<dbReference type="Pfam" id="PF24883">
    <property type="entry name" value="NPHP3_N"/>
    <property type="match status" value="1"/>
</dbReference>
<keyword evidence="4" id="KW-1185">Reference proteome</keyword>
<organism evidence="3 4">
    <name type="scientific">Leucocoprinus leucothites</name>
    <dbReference type="NCBI Taxonomy" id="201217"/>
    <lineage>
        <taxon>Eukaryota</taxon>
        <taxon>Fungi</taxon>
        <taxon>Dikarya</taxon>
        <taxon>Basidiomycota</taxon>
        <taxon>Agaricomycotina</taxon>
        <taxon>Agaricomycetes</taxon>
        <taxon>Agaricomycetidae</taxon>
        <taxon>Agaricales</taxon>
        <taxon>Agaricineae</taxon>
        <taxon>Agaricaceae</taxon>
        <taxon>Leucocoprinus</taxon>
    </lineage>
</organism>
<dbReference type="OrthoDB" id="5967843at2759"/>
<sequence length="569" mass="64880">MFVGTTQCPHTSMFSQSSNFIVGNLSQTEVYNFVSNTRVVPEKRLLGIQILLKKSNPDASHYSFAREPPPRCHPGTRRELICGIEHWVTGASDSSERIMWVYGPAGVGKSAVAQSCAELFADRKQLLSAYFFSRSDVRNKAKYLFTSIAYQISTRNKVYREILDRRIRDDPALLTQALHEQFQELVIKPLEEARAHGTHTIGAEPFVVIIDGLDECDSSDGQHRILEVVARSAQKHSLPFRWIIFSRAEPHITASFKRHDLHGLTCQTEVPVSRNIDHDIFCFLIDKLEEIGRGASLPSSWFSEDDVQVLVNLCAGLFIYAVTIERFVSKNNSFGPVSQLQAVLHLASTARTDRNTDNPLSELDLFYTLIMGQVPPEVLPTIRKILLLHSPDLHFPFTASAIANVLGLDKYQFQHACSLLHSVLELKYPYEEPDDETLVIRFHHRSFMDFMHDPKRSTKFSTYLDDLLNATRSELLDSLNHTMCGARTTNTMLEVPWPNSLMTGDWLCWYRLETLLDLCQMFCPVEESLALKLSAFRFDRLLHVSKHYQDIGSRTLDPEKLRQQVNILH</sequence>
<dbReference type="PANTHER" id="PTHR10039:SF14">
    <property type="entry name" value="NACHT DOMAIN-CONTAINING PROTEIN"/>
    <property type="match status" value="1"/>
</dbReference>
<evidence type="ECO:0000256" key="1">
    <source>
        <dbReference type="ARBA" id="ARBA00022737"/>
    </source>
</evidence>
<dbReference type="SUPFAM" id="SSF52540">
    <property type="entry name" value="P-loop containing nucleoside triphosphate hydrolases"/>
    <property type="match status" value="1"/>
</dbReference>
<dbReference type="InterPro" id="IPR027417">
    <property type="entry name" value="P-loop_NTPase"/>
</dbReference>
<feature type="domain" description="Nephrocystin 3-like N-terminal" evidence="2">
    <location>
        <begin position="85"/>
        <end position="247"/>
    </location>
</feature>
<protein>
    <recommendedName>
        <fullName evidence="2">Nephrocystin 3-like N-terminal domain-containing protein</fullName>
    </recommendedName>
</protein>
<dbReference type="AlphaFoldDB" id="A0A8H5G2L5"/>
<evidence type="ECO:0000259" key="2">
    <source>
        <dbReference type="Pfam" id="PF24883"/>
    </source>
</evidence>
<dbReference type="Gene3D" id="3.40.50.300">
    <property type="entry name" value="P-loop containing nucleotide triphosphate hydrolases"/>
    <property type="match status" value="1"/>
</dbReference>
<comment type="caution">
    <text evidence="3">The sequence shown here is derived from an EMBL/GenBank/DDBJ whole genome shotgun (WGS) entry which is preliminary data.</text>
</comment>
<dbReference type="PANTHER" id="PTHR10039">
    <property type="entry name" value="AMELOGENIN"/>
    <property type="match status" value="1"/>
</dbReference>
<evidence type="ECO:0000313" key="3">
    <source>
        <dbReference type="EMBL" id="KAF5357229.1"/>
    </source>
</evidence>
<proteinExistence type="predicted"/>
<evidence type="ECO:0000313" key="4">
    <source>
        <dbReference type="Proteomes" id="UP000559027"/>
    </source>
</evidence>
<dbReference type="Proteomes" id="UP000559027">
    <property type="component" value="Unassembled WGS sequence"/>
</dbReference>
<gene>
    <name evidence="3" type="ORF">D9756_006753</name>
</gene>
<name>A0A8H5G2L5_9AGAR</name>
<accession>A0A8H5G2L5</accession>
<keyword evidence="1" id="KW-0677">Repeat</keyword>